<proteinExistence type="predicted"/>
<dbReference type="SUPFAM" id="SSF82607">
    <property type="entry name" value="YbaB-like"/>
    <property type="match status" value="1"/>
</dbReference>
<sequence>MSNVSDPGSFLDPEASRDYLRSWRDDAERRAERAAAMAARIEQVRTSAKDGNNLAEVTVDSGGVLIDLVLTDRIHRVDPATVAQAVLGALRKARAGAAEQAQAIAVETMGANSLSAQVIGDRMRQQLDRPEPGTASRSGEDRYRG</sequence>
<organism evidence="2 3">
    <name type="scientific">Actinoplanes couchii</name>
    <dbReference type="NCBI Taxonomy" id="403638"/>
    <lineage>
        <taxon>Bacteria</taxon>
        <taxon>Bacillati</taxon>
        <taxon>Actinomycetota</taxon>
        <taxon>Actinomycetes</taxon>
        <taxon>Micromonosporales</taxon>
        <taxon>Micromonosporaceae</taxon>
        <taxon>Actinoplanes</taxon>
    </lineage>
</organism>
<evidence type="ECO:0000256" key="1">
    <source>
        <dbReference type="SAM" id="MobiDB-lite"/>
    </source>
</evidence>
<keyword evidence="3" id="KW-1185">Reference proteome</keyword>
<dbReference type="InterPro" id="IPR004401">
    <property type="entry name" value="YbaB/EbfC"/>
</dbReference>
<dbReference type="Pfam" id="PF02575">
    <property type="entry name" value="YbaB_DNA_bd"/>
    <property type="match status" value="1"/>
</dbReference>
<gene>
    <name evidence="2" type="ORF">Aco03nite_053160</name>
</gene>
<protein>
    <recommendedName>
        <fullName evidence="4">YbaB/EbfC DNA-binding family protein</fullName>
    </recommendedName>
</protein>
<dbReference type="EMBL" id="BOMG01000064">
    <property type="protein sequence ID" value="GID56912.1"/>
    <property type="molecule type" value="Genomic_DNA"/>
</dbReference>
<evidence type="ECO:0008006" key="4">
    <source>
        <dbReference type="Google" id="ProtNLM"/>
    </source>
</evidence>
<dbReference type="Proteomes" id="UP000612282">
    <property type="component" value="Unassembled WGS sequence"/>
</dbReference>
<accession>A0ABQ3XEJ5</accession>
<evidence type="ECO:0000313" key="2">
    <source>
        <dbReference type="EMBL" id="GID56912.1"/>
    </source>
</evidence>
<dbReference type="RefSeq" id="WP_203798947.1">
    <property type="nucleotide sequence ID" value="NZ_BAAAQE010000094.1"/>
</dbReference>
<feature type="compositionally biased region" description="Basic and acidic residues" evidence="1">
    <location>
        <begin position="121"/>
        <end position="131"/>
    </location>
</feature>
<dbReference type="Gene3D" id="3.30.1310.10">
    <property type="entry name" value="Nucleoid-associated protein YbaB-like domain"/>
    <property type="match status" value="1"/>
</dbReference>
<dbReference type="InterPro" id="IPR036894">
    <property type="entry name" value="YbaB-like_sf"/>
</dbReference>
<comment type="caution">
    <text evidence="2">The sequence shown here is derived from an EMBL/GenBank/DDBJ whole genome shotgun (WGS) entry which is preliminary data.</text>
</comment>
<evidence type="ECO:0000313" key="3">
    <source>
        <dbReference type="Proteomes" id="UP000612282"/>
    </source>
</evidence>
<feature type="region of interest" description="Disordered" evidence="1">
    <location>
        <begin position="120"/>
        <end position="145"/>
    </location>
</feature>
<reference evidence="2 3" key="1">
    <citation type="submission" date="2021-01" db="EMBL/GenBank/DDBJ databases">
        <title>Whole genome shotgun sequence of Actinoplanes couchii NBRC 106145.</title>
        <authorList>
            <person name="Komaki H."/>
            <person name="Tamura T."/>
        </authorList>
    </citation>
    <scope>NUCLEOTIDE SEQUENCE [LARGE SCALE GENOMIC DNA]</scope>
    <source>
        <strain evidence="2 3">NBRC 106145</strain>
    </source>
</reference>
<name>A0ABQ3XEJ5_9ACTN</name>